<comment type="caution">
    <text evidence="10">The sequence shown here is derived from an EMBL/GenBank/DDBJ whole genome shotgun (WGS) entry which is preliminary data.</text>
</comment>
<dbReference type="EMBL" id="JBGUBD010000005">
    <property type="protein sequence ID" value="MFA9478444.1"/>
    <property type="molecule type" value="Genomic_DNA"/>
</dbReference>
<protein>
    <submittedName>
        <fullName evidence="10">FtsX-like permease family protein</fullName>
    </submittedName>
</protein>
<feature type="domain" description="MacB-like periplasmic core" evidence="9">
    <location>
        <begin position="20"/>
        <end position="240"/>
    </location>
</feature>
<dbReference type="InterPro" id="IPR051447">
    <property type="entry name" value="Lipoprotein-release_system"/>
</dbReference>
<evidence type="ECO:0000259" key="8">
    <source>
        <dbReference type="Pfam" id="PF02687"/>
    </source>
</evidence>
<dbReference type="RefSeq" id="WP_425345372.1">
    <property type="nucleotide sequence ID" value="NZ_JBGUBD010000005.1"/>
</dbReference>
<dbReference type="Pfam" id="PF12704">
    <property type="entry name" value="MacB_PCD"/>
    <property type="match status" value="1"/>
</dbReference>
<evidence type="ECO:0000256" key="4">
    <source>
        <dbReference type="ARBA" id="ARBA00022692"/>
    </source>
</evidence>
<evidence type="ECO:0000256" key="5">
    <source>
        <dbReference type="ARBA" id="ARBA00022989"/>
    </source>
</evidence>
<dbReference type="SUPFAM" id="SSF144091">
    <property type="entry name" value="Rhomboid-like"/>
    <property type="match status" value="1"/>
</dbReference>
<feature type="transmembrane region" description="Helical" evidence="7">
    <location>
        <begin position="371"/>
        <end position="396"/>
    </location>
</feature>
<comment type="similarity">
    <text evidence="2">Belongs to the ABC-4 integral membrane protein family. LolC/E subfamily.</text>
</comment>
<evidence type="ECO:0000256" key="7">
    <source>
        <dbReference type="SAM" id="Phobius"/>
    </source>
</evidence>
<organism evidence="10 11">
    <name type="scientific">Natronomicrosphaera hydrolytica</name>
    <dbReference type="NCBI Taxonomy" id="3242702"/>
    <lineage>
        <taxon>Bacteria</taxon>
        <taxon>Pseudomonadati</taxon>
        <taxon>Planctomycetota</taxon>
        <taxon>Phycisphaerae</taxon>
        <taxon>Phycisphaerales</taxon>
        <taxon>Phycisphaeraceae</taxon>
        <taxon>Natronomicrosphaera</taxon>
    </lineage>
</organism>
<evidence type="ECO:0000256" key="3">
    <source>
        <dbReference type="ARBA" id="ARBA00022475"/>
    </source>
</evidence>
<feature type="transmembrane region" description="Helical" evidence="7">
    <location>
        <begin position="448"/>
        <end position="469"/>
    </location>
</feature>
<keyword evidence="3" id="KW-1003">Cell membrane</keyword>
<name>A0ABV4U4C2_9BACT</name>
<dbReference type="InterPro" id="IPR003838">
    <property type="entry name" value="ABC3_permease_C"/>
</dbReference>
<dbReference type="Pfam" id="PF02687">
    <property type="entry name" value="FtsX"/>
    <property type="match status" value="1"/>
</dbReference>
<evidence type="ECO:0000256" key="6">
    <source>
        <dbReference type="ARBA" id="ARBA00023136"/>
    </source>
</evidence>
<proteinExistence type="inferred from homology"/>
<dbReference type="InterPro" id="IPR035952">
    <property type="entry name" value="Rhomboid-like_sf"/>
</dbReference>
<gene>
    <name evidence="10" type="ORF">ACERK3_09060</name>
</gene>
<accession>A0ABV4U4C2</accession>
<dbReference type="PANTHER" id="PTHR30489:SF0">
    <property type="entry name" value="LIPOPROTEIN-RELEASING SYSTEM TRANSMEMBRANE PROTEIN LOLE"/>
    <property type="match status" value="1"/>
</dbReference>
<feature type="transmembrane region" description="Helical" evidence="7">
    <location>
        <begin position="20"/>
        <end position="42"/>
    </location>
</feature>
<feature type="transmembrane region" description="Helical" evidence="7">
    <location>
        <begin position="416"/>
        <end position="436"/>
    </location>
</feature>
<dbReference type="PANTHER" id="PTHR30489">
    <property type="entry name" value="LIPOPROTEIN-RELEASING SYSTEM TRANSMEMBRANE PROTEIN LOLE"/>
    <property type="match status" value="1"/>
</dbReference>
<dbReference type="Proteomes" id="UP001575105">
    <property type="component" value="Unassembled WGS sequence"/>
</dbReference>
<feature type="transmembrane region" description="Helical" evidence="7">
    <location>
        <begin position="505"/>
        <end position="528"/>
    </location>
</feature>
<keyword evidence="4 7" id="KW-0812">Transmembrane</keyword>
<sequence length="539" mass="58776">MYKLVLILKYLRRKLAPMFAALAVTLCTAMVIIVISVMGGFLELLRDSARQLTGDVIVTAHSLAGFPNYEGLIDELEALPEVSRATPIVRGYGLINLMDRTIPVEIEGIRPDEYGQVVNYRETLQWANGPDPDDDTAVPGEQSMRVPEYLQRPGWDEVPGAVLGIEVNPMHFRDAEGQYNPLNAAVGRPFTATVVPITQRGDFQEPRYQQLIVVNEFKSGLYDVDANRIFVSFETLQELLGMAPAEVWTQFDEWGEPVGEPTVRAGRATEVILRGADGVAVSELRSAAAEVVTRYLSENRNMPPLQAITWQQRHGALLAAVQNERGLVTFLFVIISMVAIVMVATTFYMIVLEKTRDIGVLRAIGASGPGIMGIFLGYGLAIGIVGSLVGFVLAYVIVTNLNEIQYALAERMGTAIAWAALVALATIVGAVLGSLIGKRRDTAFEAGLLGGIIGFVGTLVLAVVGFEWLHAGPLIDFNEQYGWRMWDPSLYFFDRIPDRVDPVDATAIVIGAIISSVAGALVPALLAARQDPIEALRYE</sequence>
<dbReference type="InterPro" id="IPR025857">
    <property type="entry name" value="MacB_PCD"/>
</dbReference>
<reference evidence="10 11" key="1">
    <citation type="submission" date="2024-08" db="EMBL/GenBank/DDBJ databases">
        <title>Whole-genome sequencing of halo(alkali)philic microorganisms from hypersaline lakes.</title>
        <authorList>
            <person name="Sorokin D.Y."/>
            <person name="Merkel A.Y."/>
            <person name="Messina E."/>
            <person name="Yakimov M."/>
        </authorList>
    </citation>
    <scope>NUCLEOTIDE SEQUENCE [LARGE SCALE GENOMIC DNA]</scope>
    <source>
        <strain evidence="10 11">AB-hyl4</strain>
    </source>
</reference>
<keyword evidence="11" id="KW-1185">Reference proteome</keyword>
<evidence type="ECO:0000256" key="2">
    <source>
        <dbReference type="ARBA" id="ARBA00005236"/>
    </source>
</evidence>
<evidence type="ECO:0000313" key="10">
    <source>
        <dbReference type="EMBL" id="MFA9478444.1"/>
    </source>
</evidence>
<evidence type="ECO:0000259" key="9">
    <source>
        <dbReference type="Pfam" id="PF12704"/>
    </source>
</evidence>
<comment type="subcellular location">
    <subcellularLocation>
        <location evidence="1">Cell membrane</location>
        <topology evidence="1">Multi-pass membrane protein</topology>
    </subcellularLocation>
</comment>
<evidence type="ECO:0000313" key="11">
    <source>
        <dbReference type="Proteomes" id="UP001575105"/>
    </source>
</evidence>
<keyword evidence="6 7" id="KW-0472">Membrane</keyword>
<keyword evidence="5 7" id="KW-1133">Transmembrane helix</keyword>
<evidence type="ECO:0000256" key="1">
    <source>
        <dbReference type="ARBA" id="ARBA00004651"/>
    </source>
</evidence>
<feature type="domain" description="ABC3 transporter permease C-terminal" evidence="8">
    <location>
        <begin position="330"/>
        <end position="433"/>
    </location>
</feature>
<feature type="transmembrane region" description="Helical" evidence="7">
    <location>
        <begin position="327"/>
        <end position="351"/>
    </location>
</feature>